<keyword evidence="2" id="KW-1133">Transmembrane helix</keyword>
<accession>A0A9W4DJ84</accession>
<feature type="region of interest" description="Disordered" evidence="1">
    <location>
        <begin position="25"/>
        <end position="83"/>
    </location>
</feature>
<feature type="transmembrane region" description="Helical" evidence="2">
    <location>
        <begin position="84"/>
        <end position="104"/>
    </location>
</feature>
<reference evidence="4" key="1">
    <citation type="submission" date="2021-05" db="EMBL/GenBank/DDBJ databases">
        <authorList>
            <person name="Arsene-Ploetze F."/>
        </authorList>
    </citation>
    <scope>NUCLEOTIDE SEQUENCE</scope>
    <source>
        <strain evidence="4">DSM 42138</strain>
    </source>
</reference>
<evidence type="ECO:0000313" key="5">
    <source>
        <dbReference type="Proteomes" id="UP001152519"/>
    </source>
</evidence>
<evidence type="ECO:0000256" key="1">
    <source>
        <dbReference type="SAM" id="MobiDB-lite"/>
    </source>
</evidence>
<feature type="compositionally biased region" description="Low complexity" evidence="1">
    <location>
        <begin position="71"/>
        <end position="83"/>
    </location>
</feature>
<dbReference type="Proteomes" id="UP001152519">
    <property type="component" value="Unassembled WGS sequence"/>
</dbReference>
<keyword evidence="2" id="KW-0472">Membrane</keyword>
<feature type="chain" id="PRO_5040935647" description="Gram-positive cocci surface proteins LPxTG domain-containing protein" evidence="3">
    <location>
        <begin position="27"/>
        <end position="112"/>
    </location>
</feature>
<evidence type="ECO:0000313" key="4">
    <source>
        <dbReference type="EMBL" id="CAG6391028.1"/>
    </source>
</evidence>
<evidence type="ECO:0000256" key="2">
    <source>
        <dbReference type="SAM" id="Phobius"/>
    </source>
</evidence>
<keyword evidence="2" id="KW-0812">Transmembrane</keyword>
<sequence length="112" mass="10537">MRARTLVAALGCTAALAVVGTGTALADGGATPAPVPSAAGTDRTHARPATGSRPAATPGQVRAVPAGAPDTGVPSSAAGTSGTARTTMVTGAGVLVAGAGALVLRRRLQGRG</sequence>
<feature type="signal peptide" evidence="3">
    <location>
        <begin position="1"/>
        <end position="26"/>
    </location>
</feature>
<proteinExistence type="predicted"/>
<protein>
    <recommendedName>
        <fullName evidence="6">Gram-positive cocci surface proteins LPxTG domain-containing protein</fullName>
    </recommendedName>
</protein>
<evidence type="ECO:0000256" key="3">
    <source>
        <dbReference type="SAM" id="SignalP"/>
    </source>
</evidence>
<name>A0A9W4DJ84_9ACTN</name>
<evidence type="ECO:0008006" key="6">
    <source>
        <dbReference type="Google" id="ProtNLM"/>
    </source>
</evidence>
<dbReference type="RefSeq" id="WP_251484302.1">
    <property type="nucleotide sequence ID" value="NZ_CAJSLV010000002.1"/>
</dbReference>
<dbReference type="AlphaFoldDB" id="A0A9W4DJ84"/>
<organism evidence="4 5">
    <name type="scientific">Actinacidiphila cocklensis</name>
    <dbReference type="NCBI Taxonomy" id="887465"/>
    <lineage>
        <taxon>Bacteria</taxon>
        <taxon>Bacillati</taxon>
        <taxon>Actinomycetota</taxon>
        <taxon>Actinomycetes</taxon>
        <taxon>Kitasatosporales</taxon>
        <taxon>Streptomycetaceae</taxon>
        <taxon>Actinacidiphila</taxon>
    </lineage>
</organism>
<keyword evidence="3" id="KW-0732">Signal</keyword>
<gene>
    <name evidence="4" type="ORF">SCOCK_100094</name>
</gene>
<keyword evidence="5" id="KW-1185">Reference proteome</keyword>
<dbReference type="EMBL" id="CAJSLV010000002">
    <property type="protein sequence ID" value="CAG6391028.1"/>
    <property type="molecule type" value="Genomic_DNA"/>
</dbReference>
<comment type="caution">
    <text evidence="4">The sequence shown here is derived from an EMBL/GenBank/DDBJ whole genome shotgun (WGS) entry which is preliminary data.</text>
</comment>